<dbReference type="InterPro" id="IPR001138">
    <property type="entry name" value="Zn2Cys6_DnaBD"/>
</dbReference>
<keyword evidence="2" id="KW-0238">DNA-binding</keyword>
<dbReference type="InterPro" id="IPR036864">
    <property type="entry name" value="Zn2-C6_fun-type_DNA-bd_sf"/>
</dbReference>
<dbReference type="GO" id="GO:0000981">
    <property type="term" value="F:DNA-binding transcription factor activity, RNA polymerase II-specific"/>
    <property type="evidence" value="ECO:0007669"/>
    <property type="project" value="InterPro"/>
</dbReference>
<reference evidence="7 8" key="1">
    <citation type="submission" date="2015-11" db="EMBL/GenBank/DDBJ databases">
        <title>Aspergillus lentulus strain IFM 54703T.</title>
        <authorList>
            <person name="Kusuya Y."/>
            <person name="Sakai K."/>
            <person name="Kamei K."/>
            <person name="Takahashi H."/>
            <person name="Yaguchi T."/>
        </authorList>
    </citation>
    <scope>NUCLEOTIDE SEQUENCE [LARGE SCALE GENOMIC DNA]</scope>
    <source>
        <strain evidence="7 8">IFM 54703</strain>
    </source>
</reference>
<evidence type="ECO:0000313" key="8">
    <source>
        <dbReference type="Proteomes" id="UP000051487"/>
    </source>
</evidence>
<feature type="domain" description="Zn(2)-C6 fungal-type" evidence="6">
    <location>
        <begin position="31"/>
        <end position="59"/>
    </location>
</feature>
<dbReference type="InterPro" id="IPR021858">
    <property type="entry name" value="Fun_TF"/>
</dbReference>
<name>A0AAN4PPE1_ASPLE</name>
<protein>
    <recommendedName>
        <fullName evidence="6">Zn(2)-C6 fungal-type domain-containing protein</fullName>
    </recommendedName>
</protein>
<dbReference type="Gene3D" id="4.10.240.10">
    <property type="entry name" value="Zn(2)-C6 fungal-type DNA-binding domain"/>
    <property type="match status" value="1"/>
</dbReference>
<dbReference type="InterPro" id="IPR053175">
    <property type="entry name" value="DHMBA_Reg_Transcription_Factor"/>
</dbReference>
<dbReference type="EMBL" id="BCLY01000013">
    <property type="protein sequence ID" value="GAQ10129.1"/>
    <property type="molecule type" value="Genomic_DNA"/>
</dbReference>
<dbReference type="AlphaFoldDB" id="A0AAN4PPE1"/>
<feature type="region of interest" description="Disordered" evidence="5">
    <location>
        <begin position="1"/>
        <end position="20"/>
    </location>
</feature>
<comment type="caution">
    <text evidence="7">The sequence shown here is derived from an EMBL/GenBank/DDBJ whole genome shotgun (WGS) entry which is preliminary data.</text>
</comment>
<dbReference type="GO" id="GO:0008270">
    <property type="term" value="F:zinc ion binding"/>
    <property type="evidence" value="ECO:0007669"/>
    <property type="project" value="InterPro"/>
</dbReference>
<evidence type="ECO:0000256" key="1">
    <source>
        <dbReference type="ARBA" id="ARBA00023015"/>
    </source>
</evidence>
<evidence type="ECO:0000256" key="4">
    <source>
        <dbReference type="ARBA" id="ARBA00023242"/>
    </source>
</evidence>
<gene>
    <name evidence="7" type="ORF">ALT_7450</name>
</gene>
<evidence type="ECO:0000313" key="7">
    <source>
        <dbReference type="EMBL" id="GAQ10129.1"/>
    </source>
</evidence>
<dbReference type="GO" id="GO:0003677">
    <property type="term" value="F:DNA binding"/>
    <property type="evidence" value="ECO:0007669"/>
    <property type="project" value="UniProtKB-KW"/>
</dbReference>
<evidence type="ECO:0000259" key="6">
    <source>
        <dbReference type="PROSITE" id="PS50048"/>
    </source>
</evidence>
<dbReference type="PROSITE" id="PS50048">
    <property type="entry name" value="ZN2_CY6_FUNGAL_2"/>
    <property type="match status" value="1"/>
</dbReference>
<keyword evidence="4" id="KW-0539">Nucleus</keyword>
<organism evidence="7 8">
    <name type="scientific">Aspergillus lentulus</name>
    <dbReference type="NCBI Taxonomy" id="293939"/>
    <lineage>
        <taxon>Eukaryota</taxon>
        <taxon>Fungi</taxon>
        <taxon>Dikarya</taxon>
        <taxon>Ascomycota</taxon>
        <taxon>Pezizomycotina</taxon>
        <taxon>Eurotiomycetes</taxon>
        <taxon>Eurotiomycetidae</taxon>
        <taxon>Eurotiales</taxon>
        <taxon>Aspergillaceae</taxon>
        <taxon>Aspergillus</taxon>
        <taxon>Aspergillus subgen. Fumigati</taxon>
    </lineage>
</organism>
<dbReference type="SUPFAM" id="SSF57701">
    <property type="entry name" value="Zn2/Cys6 DNA-binding domain"/>
    <property type="match status" value="1"/>
</dbReference>
<dbReference type="Pfam" id="PF00172">
    <property type="entry name" value="Zn_clus"/>
    <property type="match status" value="1"/>
</dbReference>
<dbReference type="PANTHER" id="PTHR38791">
    <property type="entry name" value="ZN(II)2CYS6 TRANSCRIPTION FACTOR (EUROFUNG)-RELATED-RELATED"/>
    <property type="match status" value="1"/>
</dbReference>
<accession>A0AAN4PPE1</accession>
<dbReference type="Proteomes" id="UP000051487">
    <property type="component" value="Unassembled WGS sequence"/>
</dbReference>
<evidence type="ECO:0000256" key="3">
    <source>
        <dbReference type="ARBA" id="ARBA00023163"/>
    </source>
</evidence>
<evidence type="ECO:0000256" key="2">
    <source>
        <dbReference type="ARBA" id="ARBA00023125"/>
    </source>
</evidence>
<sequence length="509" mass="57639">MSQRPWSSLERKVKKKPSSFGMVNAGKRSKCCFTCRKRRVKCDLQKPYCRRCTQAERPCPGYPDAWDVMLRVQNNYAESKVQLRVQKVRTQRTERIGREETTIPRGVHIPAEVHCWNRFYRDYAIHSGIALFNVLPRFYISSSSTCFQEALQAVALVSSARQLHQSGLMLRARQHYGKAITALTAALNDPVLTADDSVLVTLFLLSLFEMIIPEFLMSGLKDPVFRCHIHFEGALLLLQWRAERSRDSELDKSFLTFFSHICLMSMFLNYESAFDSKWLALERFAAPWVKGPLLEPILAQTVNFKRRTHAQVTMSHPPSRIEVIQLIKDGTAICENLKATATSVKSSSNLDLPSHLQPTAFNNMFEVSTKTTEAIVRCLYQTVRYHVVEVVSSLVTFVEDGDGAYHKPEYQFDPSLSSMILEQVCGEICAVLGLDSGHNMEQGEIGMAYRAYSIFWPLVVLLFSPLVGEEKRAWVQEKLRFIGEISGLGLATYAAGSFSTSHPAQQQAL</sequence>
<dbReference type="CDD" id="cd00067">
    <property type="entry name" value="GAL4"/>
    <property type="match status" value="1"/>
</dbReference>
<dbReference type="Pfam" id="PF11951">
    <property type="entry name" value="Fungal_trans_2"/>
    <property type="match status" value="1"/>
</dbReference>
<keyword evidence="3" id="KW-0804">Transcription</keyword>
<dbReference type="SMART" id="SM00066">
    <property type="entry name" value="GAL4"/>
    <property type="match status" value="1"/>
</dbReference>
<keyword evidence="1" id="KW-0805">Transcription regulation</keyword>
<evidence type="ECO:0000256" key="5">
    <source>
        <dbReference type="SAM" id="MobiDB-lite"/>
    </source>
</evidence>
<proteinExistence type="predicted"/>